<dbReference type="OrthoDB" id="7056038at2"/>
<accession>A0A4V1CA66</accession>
<dbReference type="RefSeq" id="WP_135843574.1">
    <property type="nucleotide sequence ID" value="NZ_CP035088.1"/>
</dbReference>
<organism evidence="2 3">
    <name type="scientific">Pseudomonas viciae</name>
    <dbReference type="NCBI Taxonomy" id="2505979"/>
    <lineage>
        <taxon>Bacteria</taxon>
        <taxon>Pseudomonadati</taxon>
        <taxon>Pseudomonadota</taxon>
        <taxon>Gammaproteobacteria</taxon>
        <taxon>Pseudomonadales</taxon>
        <taxon>Pseudomonadaceae</taxon>
        <taxon>Pseudomonas</taxon>
    </lineage>
</organism>
<gene>
    <name evidence="2" type="ORF">EPZ47_03625</name>
</gene>
<evidence type="ECO:0000313" key="3">
    <source>
        <dbReference type="Proteomes" id="UP000296468"/>
    </source>
</evidence>
<proteinExistence type="predicted"/>
<evidence type="ECO:0000256" key="1">
    <source>
        <dbReference type="SAM" id="MobiDB-lite"/>
    </source>
</evidence>
<evidence type="ECO:0000313" key="2">
    <source>
        <dbReference type="EMBL" id="QBZ87834.1"/>
    </source>
</evidence>
<dbReference type="InterPro" id="IPR050708">
    <property type="entry name" value="T6SS_VgrG/RHS"/>
</dbReference>
<name>A0A4V1CA66_9PSED</name>
<reference evidence="2 3" key="1">
    <citation type="journal article" date="2019" name="Front. Microbiol.">
        <title>In silico and Genetic Analyses of Cyclic Lipopeptide Synthetic Gene Clusters in Pseudomonas sp. 11K1.</title>
        <authorList>
            <person name="Zhao H."/>
            <person name="Liu Y.P."/>
            <person name="Zhang L.Q."/>
        </authorList>
    </citation>
    <scope>NUCLEOTIDE SEQUENCE [LARGE SCALE GENOMIC DNA]</scope>
    <source>
        <strain evidence="2 3">11K1</strain>
    </source>
</reference>
<dbReference type="AlphaFoldDB" id="A0A4V1CA66"/>
<dbReference type="PANTHER" id="PTHR32305:SF15">
    <property type="entry name" value="PROTEIN RHSA-RELATED"/>
    <property type="match status" value="1"/>
</dbReference>
<feature type="region of interest" description="Disordered" evidence="1">
    <location>
        <begin position="41"/>
        <end position="64"/>
    </location>
</feature>
<dbReference type="KEGG" id="pvk:EPZ47_03625"/>
<protein>
    <submittedName>
        <fullName evidence="2">RHS repeat-associated core domain-containing protein</fullName>
    </submittedName>
</protein>
<dbReference type="NCBIfam" id="TIGR03696">
    <property type="entry name" value="Rhs_assc_core"/>
    <property type="match status" value="1"/>
</dbReference>
<dbReference type="Proteomes" id="UP000296468">
    <property type="component" value="Chromosome"/>
</dbReference>
<sequence length="942" mass="105462">MNPRLHRKTPTINAVDSRGQPVRQVAYCRRNADETAQARITRQRHDTTGRQVAQWDPRRSGETPDANLTTVYSFSGKPLLVNSVDAGWRLSLPGAAGQVLRSWDQRGTQWRTTYDDQLRPTAIHEHAPDQDPRRVECLRYGDSSPESAARNVCGALTRHDDSAGSLLINGYALCGKPLDQTRHFLADVTQPDWPADEKDRDALLEKGHGYTTRWRYDALAAPIVQFDAAQHRQRYSFDIAGQLKSVSLKPKDAATEKVIVKDLVYNAFGQVESQVAGNGVVSRAVFDPTSGRLTSLSASVSASTLQNLHYTYDAVGNVTQIQDRAQPVQFGSNQRVDAIGTFTYDSLYQLISATGREAAGLTSNPDIPAFSRTPFDARQLFKFTEHYEYDAGGNLIELRHVRERNNYTRTLNIAASSNRLLSWNKGHSMPDVPTNFDVHGNQQMLSPGQALQWNARNQLASVVLVHREDGRDDIERYAYDSTGQRVRKIQTTYASAVTHTREVRYLPGLEIRTRHNERLEVITLQAGRYNVRYLHWTEGRPSGIAANPLRYSLEDHLGSSSMELDDQAWLISQESYLPYGGTAWAASRSTVEADYRTIRYSGKERDASGLYYYGHRYYAPWLQRWISPDPAGAVDGLNLYRMVGNNPLRYTDPNGHDKEEFNDLKAEIAAYPGILAEVNNRVGTLNYQLYNSMRTKDITKRVFQTYAYNALNNLISLGAGVLAAPGGWVASLAAMGGTSQATHAVASKIEATRHLTESIYPQVSRLDPEEIEHDGRTASYDLIRKSHKAMKDLSPRTSKGQKKISLLVTSFILTKGLRIPGAWIPNFEASTQATKNSNGVPGQKIERLNDALLKLDDNLEHDSNAINTAFDTLGVEQFYAPGVKGSLDRTLDRMTNQAGGRTLRRAEIQREIHATRATIQRGRELLFRLNKYNQSLGRYSIP</sequence>
<dbReference type="EMBL" id="CP035088">
    <property type="protein sequence ID" value="QBZ87834.1"/>
    <property type="molecule type" value="Genomic_DNA"/>
</dbReference>
<dbReference type="Gene3D" id="2.180.10.10">
    <property type="entry name" value="RHS repeat-associated core"/>
    <property type="match status" value="1"/>
</dbReference>
<dbReference type="InterPro" id="IPR022385">
    <property type="entry name" value="Rhs_assc_core"/>
</dbReference>
<dbReference type="PANTHER" id="PTHR32305">
    <property type="match status" value="1"/>
</dbReference>